<sequence length="136" mass="15269">MELNIVILQHSPVTECHQHGYGTEQYVIQHHGPVAERPARITWGLETILQIYRDEALNIPIDCLDEDTSEYDTVSVYLKRQGCIVLTDEHSADKDGVMDNLSRNQIGAPCTITASIMKTGIKNFSLKIQNSLMVTN</sequence>
<organism evidence="1 2">
    <name type="scientific">Elysia marginata</name>
    <dbReference type="NCBI Taxonomy" id="1093978"/>
    <lineage>
        <taxon>Eukaryota</taxon>
        <taxon>Metazoa</taxon>
        <taxon>Spiralia</taxon>
        <taxon>Lophotrochozoa</taxon>
        <taxon>Mollusca</taxon>
        <taxon>Gastropoda</taxon>
        <taxon>Heterobranchia</taxon>
        <taxon>Euthyneura</taxon>
        <taxon>Panpulmonata</taxon>
        <taxon>Sacoglossa</taxon>
        <taxon>Placobranchoidea</taxon>
        <taxon>Plakobranchidae</taxon>
        <taxon>Elysia</taxon>
    </lineage>
</organism>
<dbReference type="EMBL" id="BMAT01012292">
    <property type="protein sequence ID" value="GFR89253.1"/>
    <property type="molecule type" value="Genomic_DNA"/>
</dbReference>
<keyword evidence="2" id="KW-1185">Reference proteome</keyword>
<protein>
    <submittedName>
        <fullName evidence="1">Uncharacterized protein</fullName>
    </submittedName>
</protein>
<reference evidence="1 2" key="1">
    <citation type="journal article" date="2021" name="Elife">
        <title>Chloroplast acquisition without the gene transfer in kleptoplastic sea slugs, Plakobranchus ocellatus.</title>
        <authorList>
            <person name="Maeda T."/>
            <person name="Takahashi S."/>
            <person name="Yoshida T."/>
            <person name="Shimamura S."/>
            <person name="Takaki Y."/>
            <person name="Nagai Y."/>
            <person name="Toyoda A."/>
            <person name="Suzuki Y."/>
            <person name="Arimoto A."/>
            <person name="Ishii H."/>
            <person name="Satoh N."/>
            <person name="Nishiyama T."/>
            <person name="Hasebe M."/>
            <person name="Maruyama T."/>
            <person name="Minagawa J."/>
            <person name="Obokata J."/>
            <person name="Shigenobu S."/>
        </authorList>
    </citation>
    <scope>NUCLEOTIDE SEQUENCE [LARGE SCALE GENOMIC DNA]</scope>
</reference>
<accession>A0AAV4GWC4</accession>
<proteinExistence type="predicted"/>
<dbReference type="AlphaFoldDB" id="A0AAV4GWC4"/>
<comment type="caution">
    <text evidence="1">The sequence shown here is derived from an EMBL/GenBank/DDBJ whole genome shotgun (WGS) entry which is preliminary data.</text>
</comment>
<name>A0AAV4GWC4_9GAST</name>
<gene>
    <name evidence="1" type="ORF">ElyMa_006119900</name>
</gene>
<evidence type="ECO:0000313" key="2">
    <source>
        <dbReference type="Proteomes" id="UP000762676"/>
    </source>
</evidence>
<dbReference type="Proteomes" id="UP000762676">
    <property type="component" value="Unassembled WGS sequence"/>
</dbReference>
<evidence type="ECO:0000313" key="1">
    <source>
        <dbReference type="EMBL" id="GFR89253.1"/>
    </source>
</evidence>